<sequence>MADGDMEARLAAAAEAHRERQAAVARHRELLRLIGEAETLVRELTRAHAREARDVVRLETVTLTRVIAALRGTRHDAIARERAEADAAAYRLARAEADEGALRRELDGVAARLTALEDAPGRYAAMLDEKERALAAGGGDRARRLLDLAEARGVAEAELKEIREAQHAAAAASKALHDLRKLLDSADGWSTYDTFFGGGMISSAIKHDRLDEAAKAAALADQRIAVLNAELADVPGGGAAAALEISGLTRFLDVWFDNIFTDLAVRDRIKQALAGAKQCDEQVGRIGQQLDGRHAEVRARLAQLAADREHTLTTAA</sequence>
<protein>
    <submittedName>
        <fullName evidence="1">Uncharacterized protein</fullName>
    </submittedName>
</protein>
<keyword evidence="2" id="KW-1185">Reference proteome</keyword>
<evidence type="ECO:0000313" key="2">
    <source>
        <dbReference type="Proteomes" id="UP001596392"/>
    </source>
</evidence>
<reference evidence="2" key="1">
    <citation type="journal article" date="2019" name="Int. J. Syst. Evol. Microbiol.">
        <title>The Global Catalogue of Microorganisms (GCM) 10K type strain sequencing project: providing services to taxonomists for standard genome sequencing and annotation.</title>
        <authorList>
            <consortium name="The Broad Institute Genomics Platform"/>
            <consortium name="The Broad Institute Genome Sequencing Center for Infectious Disease"/>
            <person name="Wu L."/>
            <person name="Ma J."/>
        </authorList>
    </citation>
    <scope>NUCLEOTIDE SEQUENCE [LARGE SCALE GENOMIC DNA]</scope>
    <source>
        <strain evidence="2">CGMCC 1.9106</strain>
    </source>
</reference>
<organism evidence="1 2">
    <name type="scientific">Catellatospora aurea</name>
    <dbReference type="NCBI Taxonomy" id="1337874"/>
    <lineage>
        <taxon>Bacteria</taxon>
        <taxon>Bacillati</taxon>
        <taxon>Actinomycetota</taxon>
        <taxon>Actinomycetes</taxon>
        <taxon>Micromonosporales</taxon>
        <taxon>Micromonosporaceae</taxon>
        <taxon>Catellatospora</taxon>
    </lineage>
</organism>
<proteinExistence type="predicted"/>
<accession>A0ABW2H642</accession>
<dbReference type="EMBL" id="JBHTAC010000063">
    <property type="protein sequence ID" value="MFC7247741.1"/>
    <property type="molecule type" value="Genomic_DNA"/>
</dbReference>
<dbReference type="RefSeq" id="WP_376810452.1">
    <property type="nucleotide sequence ID" value="NZ_JBHTAC010000063.1"/>
</dbReference>
<evidence type="ECO:0000313" key="1">
    <source>
        <dbReference type="EMBL" id="MFC7247741.1"/>
    </source>
</evidence>
<dbReference type="Proteomes" id="UP001596392">
    <property type="component" value="Unassembled WGS sequence"/>
</dbReference>
<name>A0ABW2H642_9ACTN</name>
<comment type="caution">
    <text evidence="1">The sequence shown here is derived from an EMBL/GenBank/DDBJ whole genome shotgun (WGS) entry which is preliminary data.</text>
</comment>
<gene>
    <name evidence="1" type="ORF">ACFQO7_35195</name>
</gene>